<name>A0A1T4Z2S0_9ACTN</name>
<feature type="transmembrane region" description="Helical" evidence="1">
    <location>
        <begin position="165"/>
        <end position="185"/>
    </location>
</feature>
<dbReference type="Proteomes" id="UP000191040">
    <property type="component" value="Chromosome I"/>
</dbReference>
<keyword evidence="3" id="KW-1185">Reference proteome</keyword>
<proteinExistence type="predicted"/>
<evidence type="ECO:0000313" key="3">
    <source>
        <dbReference type="Proteomes" id="UP000191040"/>
    </source>
</evidence>
<keyword evidence="1" id="KW-0812">Transmembrane</keyword>
<accession>A0A1T4Z2S0</accession>
<keyword evidence="1" id="KW-1133">Transmembrane helix</keyword>
<sequence length="204" mass="22215">MGRKRAIEPGDDRPLPPYSRLQVVNRSLLGLTHAGHTYAVDYDFFDWDDEVSLYADGRRTAVAKAPAVFPVPGGRIEFATTFYGVKRAHLVLATGAELPLSPHPKSLEAWRQRLAQRRPALSALMAGAAVVVLVVGLVVAAMSLLDSVTHEPRVAEWLGWSFDSPLELSGAAATALTVAGIAAIVERALSMRHHWLLDADTWWA</sequence>
<evidence type="ECO:0000256" key="1">
    <source>
        <dbReference type="SAM" id="Phobius"/>
    </source>
</evidence>
<feature type="transmembrane region" description="Helical" evidence="1">
    <location>
        <begin position="120"/>
        <end position="145"/>
    </location>
</feature>
<dbReference type="OrthoDB" id="2716688at2"/>
<organism evidence="2 3">
    <name type="scientific">Aeromicrobium choanae</name>
    <dbReference type="NCBI Taxonomy" id="1736691"/>
    <lineage>
        <taxon>Bacteria</taxon>
        <taxon>Bacillati</taxon>
        <taxon>Actinomycetota</taxon>
        <taxon>Actinomycetes</taxon>
        <taxon>Propionibacteriales</taxon>
        <taxon>Nocardioidaceae</taxon>
        <taxon>Aeromicrobium</taxon>
    </lineage>
</organism>
<reference evidence="3" key="1">
    <citation type="submission" date="2017-02" db="EMBL/GenBank/DDBJ databases">
        <authorList>
            <person name="Varghese N."/>
            <person name="Submissions S."/>
        </authorList>
    </citation>
    <scope>NUCLEOTIDE SEQUENCE [LARGE SCALE GENOMIC DNA]</scope>
    <source>
        <strain evidence="3">9H-4</strain>
    </source>
</reference>
<gene>
    <name evidence="2" type="ORF">SAMN06295964_2033</name>
</gene>
<keyword evidence="1" id="KW-0472">Membrane</keyword>
<dbReference type="AlphaFoldDB" id="A0A1T4Z2S0"/>
<dbReference type="STRING" id="1736691.SAMN06295964_2033"/>
<protein>
    <submittedName>
        <fullName evidence="2">Uncharacterized protein</fullName>
    </submittedName>
</protein>
<dbReference type="EMBL" id="LT796768">
    <property type="protein sequence ID" value="SKB08163.1"/>
    <property type="molecule type" value="Genomic_DNA"/>
</dbReference>
<evidence type="ECO:0000313" key="2">
    <source>
        <dbReference type="EMBL" id="SKB08163.1"/>
    </source>
</evidence>